<dbReference type="Proteomes" id="UP000320042">
    <property type="component" value="Unassembled WGS sequence"/>
</dbReference>
<gene>
    <name evidence="2" type="ORF">FPZ43_16120</name>
</gene>
<dbReference type="Gene3D" id="1.25.40.750">
    <property type="entry name" value="Domain of unknown function DUF5071"/>
    <property type="match status" value="1"/>
</dbReference>
<dbReference type="Pfam" id="PF16804">
    <property type="entry name" value="DUF5071"/>
    <property type="match status" value="1"/>
</dbReference>
<dbReference type="InterPro" id="IPR031837">
    <property type="entry name" value="DUF5071"/>
</dbReference>
<dbReference type="AlphaFoldDB" id="A0A563U378"/>
<dbReference type="EMBL" id="VOEJ01000008">
    <property type="protein sequence ID" value="TWR25809.1"/>
    <property type="molecule type" value="Genomic_DNA"/>
</dbReference>
<protein>
    <submittedName>
        <fullName evidence="2">DUF5071 domain-containing protein</fullName>
    </submittedName>
</protein>
<evidence type="ECO:0000313" key="3">
    <source>
        <dbReference type="Proteomes" id="UP000320042"/>
    </source>
</evidence>
<feature type="domain" description="DUF5071" evidence="1">
    <location>
        <begin position="7"/>
        <end position="123"/>
    </location>
</feature>
<proteinExistence type="predicted"/>
<evidence type="ECO:0000259" key="1">
    <source>
        <dbReference type="Pfam" id="PF16804"/>
    </source>
</evidence>
<keyword evidence="3" id="KW-1185">Reference proteome</keyword>
<organism evidence="2 3">
    <name type="scientific">Mucilaginibacter pallidiroseus</name>
    <dbReference type="NCBI Taxonomy" id="2599295"/>
    <lineage>
        <taxon>Bacteria</taxon>
        <taxon>Pseudomonadati</taxon>
        <taxon>Bacteroidota</taxon>
        <taxon>Sphingobacteriia</taxon>
        <taxon>Sphingobacteriales</taxon>
        <taxon>Sphingobacteriaceae</taxon>
        <taxon>Mucilaginibacter</taxon>
    </lineage>
</organism>
<accession>A0A563U378</accession>
<name>A0A563U378_9SPHI</name>
<reference evidence="2 3" key="1">
    <citation type="submission" date="2019-07" db="EMBL/GenBank/DDBJ databases">
        <authorList>
            <person name="Kim J."/>
        </authorList>
    </citation>
    <scope>NUCLEOTIDE SEQUENCE [LARGE SCALE GENOMIC DNA]</scope>
    <source>
        <strain evidence="3">dk17</strain>
    </source>
</reference>
<evidence type="ECO:0000313" key="2">
    <source>
        <dbReference type="EMBL" id="TWR25809.1"/>
    </source>
</evidence>
<dbReference type="RefSeq" id="WP_146382967.1">
    <property type="nucleotide sequence ID" value="NZ_VOEJ01000008.1"/>
</dbReference>
<dbReference type="InterPro" id="IPR038692">
    <property type="entry name" value="Cthe_2751_sf"/>
</dbReference>
<dbReference type="OrthoDB" id="1846249at2"/>
<sequence>MPHKNYIPKHKSDMGAIRILFTLPIEKVREDVPQLLECIQDLHWDIAHEIINYFAPHINKIARELKYILNTNDSIWAYNAIILVSKSTEKLDPDLFTAIKRIAEHPTTMELEDEVEHLAKIVLANKSLCN</sequence>
<comment type="caution">
    <text evidence="2">The sequence shown here is derived from an EMBL/GenBank/DDBJ whole genome shotgun (WGS) entry which is preliminary data.</text>
</comment>